<dbReference type="SUPFAM" id="SSF53098">
    <property type="entry name" value="Ribonuclease H-like"/>
    <property type="match status" value="1"/>
</dbReference>
<dbReference type="FunFam" id="3.10.20.370:FF:000001">
    <property type="entry name" value="Retrovirus-related Pol polyprotein from transposon 17.6-like protein"/>
    <property type="match status" value="1"/>
</dbReference>
<dbReference type="InterPro" id="IPR001584">
    <property type="entry name" value="Integrase_cat-core"/>
</dbReference>
<dbReference type="InterPro" id="IPR050951">
    <property type="entry name" value="Retrovirus_Pol_polyprotein"/>
</dbReference>
<dbReference type="GO" id="GO:0015074">
    <property type="term" value="P:DNA integration"/>
    <property type="evidence" value="ECO:0007669"/>
    <property type="project" value="InterPro"/>
</dbReference>
<dbReference type="Pfam" id="PF17917">
    <property type="entry name" value="RT_RNaseH"/>
    <property type="match status" value="1"/>
</dbReference>
<dbReference type="Proteomes" id="UP000735302">
    <property type="component" value="Unassembled WGS sequence"/>
</dbReference>
<dbReference type="EMBL" id="BLXT01008189">
    <property type="protein sequence ID" value="GFO46542.1"/>
    <property type="molecule type" value="Genomic_DNA"/>
</dbReference>
<dbReference type="PROSITE" id="PS50994">
    <property type="entry name" value="INTEGRASE"/>
    <property type="match status" value="1"/>
</dbReference>
<name>A0AAV4DQJ1_9GAST</name>
<reference evidence="9 10" key="1">
    <citation type="journal article" date="2021" name="Elife">
        <title>Chloroplast acquisition without the gene transfer in kleptoplastic sea slugs, Plakobranchus ocellatus.</title>
        <authorList>
            <person name="Maeda T."/>
            <person name="Takahashi S."/>
            <person name="Yoshida T."/>
            <person name="Shimamura S."/>
            <person name="Takaki Y."/>
            <person name="Nagai Y."/>
            <person name="Toyoda A."/>
            <person name="Suzuki Y."/>
            <person name="Arimoto A."/>
            <person name="Ishii H."/>
            <person name="Satoh N."/>
            <person name="Nishiyama T."/>
            <person name="Hasebe M."/>
            <person name="Maruyama T."/>
            <person name="Minagawa J."/>
            <person name="Obokata J."/>
            <person name="Shigenobu S."/>
        </authorList>
    </citation>
    <scope>NUCLEOTIDE SEQUENCE [LARGE SCALE GENOMIC DNA]</scope>
</reference>
<dbReference type="InterPro" id="IPR012337">
    <property type="entry name" value="RNaseH-like_sf"/>
</dbReference>
<comment type="caution">
    <text evidence="9">The sequence shown here is derived from an EMBL/GenBank/DDBJ whole genome shotgun (WGS) entry which is preliminary data.</text>
</comment>
<dbReference type="InterPro" id="IPR043128">
    <property type="entry name" value="Rev_trsase/Diguanyl_cyclase"/>
</dbReference>
<dbReference type="CDD" id="cd09274">
    <property type="entry name" value="RNase_HI_RT_Ty3"/>
    <property type="match status" value="1"/>
</dbReference>
<keyword evidence="6" id="KW-0695">RNA-directed DNA polymerase</keyword>
<dbReference type="Gene3D" id="3.30.70.270">
    <property type="match status" value="1"/>
</dbReference>
<keyword evidence="4" id="KW-0255">Endonuclease</keyword>
<dbReference type="PANTHER" id="PTHR37984">
    <property type="entry name" value="PROTEIN CBG26694"/>
    <property type="match status" value="1"/>
</dbReference>
<dbReference type="InterPro" id="IPR041373">
    <property type="entry name" value="RT_RNaseH"/>
</dbReference>
<accession>A0AAV4DQJ1</accession>
<dbReference type="GO" id="GO:0004519">
    <property type="term" value="F:endonuclease activity"/>
    <property type="evidence" value="ECO:0007669"/>
    <property type="project" value="UniProtKB-KW"/>
</dbReference>
<feature type="domain" description="Integrase catalytic" evidence="8">
    <location>
        <begin position="340"/>
        <end position="468"/>
    </location>
</feature>
<dbReference type="GO" id="GO:0003676">
    <property type="term" value="F:nucleic acid binding"/>
    <property type="evidence" value="ECO:0007669"/>
    <property type="project" value="InterPro"/>
</dbReference>
<feature type="region of interest" description="Disordered" evidence="7">
    <location>
        <begin position="337"/>
        <end position="360"/>
    </location>
</feature>
<sequence length="468" mass="53177">MSKNGIQILPESIAAVQKWPVPRDVKDIQRFMGLTNYHCLFIKDYSRVAEPLFRILRNNEFRWGEEEKQSFENLKKALTETPVLGIPSTNDPFILDTDASDVAIGAELIQLQAGAERVIGYGSYTLSKEQRNYCTTRKELLALVRFTRQFHPYLLGRHFKVRTDHNSLRWLTSFKEPQGQLARWLEELSQYDMEIIHRPGKQHGNADALSRIPHVEGCSSYTASSLLTALPCEGCKYCQRTQRSWGKFTEEVDDVIPLSGAVRSLAQQGPMGHIAVEQQKDKDISLMMNWLQGEEPDEDILALATVLVVPLRITYQEICQHMWSLQLDEEECQAGTSASLDSVPRELSDGKGASRFSGTTAENQSWQRVCSHDRGQFTKWVECLPLPSQTAEVTASAAVRDFFSRFGCPLQIFTDQGRNFESNLFRSVCESLNITKSRTTPYHPSSNGQVEHYNRTLLNAVRCYLQGR</sequence>
<dbReference type="AlphaFoldDB" id="A0AAV4DQJ1"/>
<evidence type="ECO:0000256" key="2">
    <source>
        <dbReference type="ARBA" id="ARBA00022695"/>
    </source>
</evidence>
<keyword evidence="3" id="KW-0540">Nuclease</keyword>
<dbReference type="Gene3D" id="3.30.420.10">
    <property type="entry name" value="Ribonuclease H-like superfamily/Ribonuclease H"/>
    <property type="match status" value="1"/>
</dbReference>
<keyword evidence="5" id="KW-0378">Hydrolase</keyword>
<dbReference type="PANTHER" id="PTHR37984:SF5">
    <property type="entry name" value="PROTEIN NYNRIN-LIKE"/>
    <property type="match status" value="1"/>
</dbReference>
<dbReference type="FunFam" id="3.30.70.270:FF:000020">
    <property type="entry name" value="Transposon Tf2-6 polyprotein-like Protein"/>
    <property type="match status" value="1"/>
</dbReference>
<evidence type="ECO:0000256" key="5">
    <source>
        <dbReference type="ARBA" id="ARBA00022801"/>
    </source>
</evidence>
<keyword evidence="2" id="KW-0548">Nucleotidyltransferase</keyword>
<evidence type="ECO:0000256" key="7">
    <source>
        <dbReference type="SAM" id="MobiDB-lite"/>
    </source>
</evidence>
<gene>
    <name evidence="9" type="ORF">PoB_007304700</name>
</gene>
<evidence type="ECO:0000256" key="4">
    <source>
        <dbReference type="ARBA" id="ARBA00022759"/>
    </source>
</evidence>
<evidence type="ECO:0000256" key="1">
    <source>
        <dbReference type="ARBA" id="ARBA00022679"/>
    </source>
</evidence>
<organism evidence="9 10">
    <name type="scientific">Plakobranchus ocellatus</name>
    <dbReference type="NCBI Taxonomy" id="259542"/>
    <lineage>
        <taxon>Eukaryota</taxon>
        <taxon>Metazoa</taxon>
        <taxon>Spiralia</taxon>
        <taxon>Lophotrochozoa</taxon>
        <taxon>Mollusca</taxon>
        <taxon>Gastropoda</taxon>
        <taxon>Heterobranchia</taxon>
        <taxon>Euthyneura</taxon>
        <taxon>Panpulmonata</taxon>
        <taxon>Sacoglossa</taxon>
        <taxon>Placobranchoidea</taxon>
        <taxon>Plakobranchidae</taxon>
        <taxon>Plakobranchus</taxon>
    </lineage>
</organism>
<protein>
    <submittedName>
        <fullName evidence="9">Pol polyprotein</fullName>
    </submittedName>
</protein>
<keyword evidence="10" id="KW-1185">Reference proteome</keyword>
<evidence type="ECO:0000259" key="8">
    <source>
        <dbReference type="PROSITE" id="PS50994"/>
    </source>
</evidence>
<dbReference type="GO" id="GO:0016787">
    <property type="term" value="F:hydrolase activity"/>
    <property type="evidence" value="ECO:0007669"/>
    <property type="project" value="UniProtKB-KW"/>
</dbReference>
<evidence type="ECO:0000313" key="9">
    <source>
        <dbReference type="EMBL" id="GFO46542.1"/>
    </source>
</evidence>
<evidence type="ECO:0000256" key="6">
    <source>
        <dbReference type="ARBA" id="ARBA00022918"/>
    </source>
</evidence>
<dbReference type="InterPro" id="IPR043502">
    <property type="entry name" value="DNA/RNA_pol_sf"/>
</dbReference>
<proteinExistence type="predicted"/>
<dbReference type="SUPFAM" id="SSF56672">
    <property type="entry name" value="DNA/RNA polymerases"/>
    <property type="match status" value="1"/>
</dbReference>
<keyword evidence="1" id="KW-0808">Transferase</keyword>
<evidence type="ECO:0000313" key="10">
    <source>
        <dbReference type="Proteomes" id="UP000735302"/>
    </source>
</evidence>
<evidence type="ECO:0000256" key="3">
    <source>
        <dbReference type="ARBA" id="ARBA00022722"/>
    </source>
</evidence>
<dbReference type="InterPro" id="IPR036397">
    <property type="entry name" value="RNaseH_sf"/>
</dbReference>
<dbReference type="Pfam" id="PF00665">
    <property type="entry name" value="rve"/>
    <property type="match status" value="1"/>
</dbReference>
<dbReference type="Gene3D" id="3.10.20.370">
    <property type="match status" value="1"/>
</dbReference>
<dbReference type="GO" id="GO:0003964">
    <property type="term" value="F:RNA-directed DNA polymerase activity"/>
    <property type="evidence" value="ECO:0007669"/>
    <property type="project" value="UniProtKB-KW"/>
</dbReference>